<keyword evidence="6" id="KW-1185">Reference proteome</keyword>
<feature type="signal peptide" evidence="3">
    <location>
        <begin position="1"/>
        <end position="35"/>
    </location>
</feature>
<dbReference type="InterPro" id="IPR026444">
    <property type="entry name" value="Secre_tail"/>
</dbReference>
<dbReference type="Pfam" id="PF00431">
    <property type="entry name" value="CUB"/>
    <property type="match status" value="2"/>
</dbReference>
<dbReference type="InterPro" id="IPR035914">
    <property type="entry name" value="Sperma_CUB_dom_sf"/>
</dbReference>
<proteinExistence type="predicted"/>
<dbReference type="SUPFAM" id="SSF49854">
    <property type="entry name" value="Spermadhesin, CUB domain"/>
    <property type="match status" value="2"/>
</dbReference>
<evidence type="ECO:0000256" key="2">
    <source>
        <dbReference type="ARBA" id="ARBA00023157"/>
    </source>
</evidence>
<keyword evidence="3" id="KW-0732">Signal</keyword>
<dbReference type="PANTHER" id="PTHR24251">
    <property type="entry name" value="OVOCHYMASE-RELATED"/>
    <property type="match status" value="1"/>
</dbReference>
<evidence type="ECO:0000256" key="3">
    <source>
        <dbReference type="SAM" id="SignalP"/>
    </source>
</evidence>
<dbReference type="OrthoDB" id="972884at2"/>
<dbReference type="RefSeq" id="WP_135496022.1">
    <property type="nucleotide sequence ID" value="NZ_SRLD01000002.1"/>
</dbReference>
<organism evidence="5 6">
    <name type="scientific">Hymenobacter elongatus</name>
    <dbReference type="NCBI Taxonomy" id="877208"/>
    <lineage>
        <taxon>Bacteria</taxon>
        <taxon>Pseudomonadati</taxon>
        <taxon>Bacteroidota</taxon>
        <taxon>Cytophagia</taxon>
        <taxon>Cytophagales</taxon>
        <taxon>Hymenobacteraceae</taxon>
        <taxon>Hymenobacter</taxon>
    </lineage>
</organism>
<feature type="domain" description="CUB" evidence="4">
    <location>
        <begin position="43"/>
        <end position="156"/>
    </location>
</feature>
<dbReference type="Gene3D" id="2.60.120.290">
    <property type="entry name" value="Spermadhesin, CUB domain"/>
    <property type="match status" value="2"/>
</dbReference>
<dbReference type="Gene3D" id="2.60.40.10">
    <property type="entry name" value="Immunoglobulins"/>
    <property type="match status" value="7"/>
</dbReference>
<evidence type="ECO:0000256" key="1">
    <source>
        <dbReference type="ARBA" id="ARBA00022737"/>
    </source>
</evidence>
<evidence type="ECO:0000259" key="4">
    <source>
        <dbReference type="PROSITE" id="PS01180"/>
    </source>
</evidence>
<dbReference type="Pfam" id="PF07705">
    <property type="entry name" value="CARDB"/>
    <property type="match status" value="7"/>
</dbReference>
<feature type="chain" id="PRO_5021485551" evidence="3">
    <location>
        <begin position="36"/>
        <end position="1217"/>
    </location>
</feature>
<accession>A0A4Z0PQT6</accession>
<keyword evidence="2" id="KW-1015">Disulfide bond</keyword>
<dbReference type="InterPro" id="IPR000859">
    <property type="entry name" value="CUB_dom"/>
</dbReference>
<comment type="caution">
    <text evidence="5">The sequence shown here is derived from an EMBL/GenBank/DDBJ whole genome shotgun (WGS) entry which is preliminary data.</text>
</comment>
<protein>
    <submittedName>
        <fullName evidence="5">T9SS type A sorting domain-containing protein</fullName>
    </submittedName>
</protein>
<reference evidence="5 6" key="1">
    <citation type="submission" date="2019-04" db="EMBL/GenBank/DDBJ databases">
        <authorList>
            <person name="Feng G."/>
            <person name="Zhang J."/>
            <person name="Zhu H."/>
        </authorList>
    </citation>
    <scope>NUCLEOTIDE SEQUENCE [LARGE SCALE GENOMIC DNA]</scope>
    <source>
        <strain evidence="5 6">JCM 17223</strain>
    </source>
</reference>
<dbReference type="EMBL" id="SRLD01000002">
    <property type="protein sequence ID" value="TGE19875.1"/>
    <property type="molecule type" value="Genomic_DNA"/>
</dbReference>
<sequence length="1217" mass="124463">MTQHYAYNTRHSTAGYSWRTLVAALLVLLTGPAIAQTYTMPTTGTTAITTCSGTLYDNGGATGTYSGNANGVVTISPATAGNKVRLQFSTFSVGYYDRLTIYDGSSISAPVIGTYFDYQSPGTVYATNSTGTLTVRFATDYYTSGYSGFATDIACVTTVPQSDLAIQGASVTPVAAVPGSSLTLYSSIYNLSGTTATSSNIGYYLSANATLDAADVLLGNSTGGSLSVGAYSSRNSYLQLPATTTPGAYYVLFVADYQNVVSESNEQNNIASVYLNVVPPTVDLIIQQPSVNPTSTAPGNMLALACSITNQGNATATYSSVGFYLSSNTTLDASDQLLASAYGGVLGANYPSYRSASTNVPSGTAPGTYYILFAADYQNVVGESNEQNNVAAVALTVAAPSVDLIVSQASLGYYTLSAGTAVSASAYLYNQGNSTAASSNLGYYFSSDATLSANDVLLGSSTGGALTAGYGNYPGATLTIPATATPGTYYILFAADYQNQVPESNEQNNVRSVTITVVAPSIDLVIQSAYLNSTTTTAGTTITGNHYVVNQGNTVAPSSSAGYYLSTNTLLSADDVLLSATTGGPLSSGGYSTRYPSLTIPSGTAAGTYYVLFVADHQNQVTETNELNNVAFASLTVVAPGIDLAVIQPGLARISAAAGASLNMGATVINQGNSYSAISTLGFYLSTDNALSANDVLLGSATGPALYANGYAYLSATPVIPATTTAGAYYVLFVADYQSQVNETNELNNVASNVLTITAPFSGVVVPASGSATVTTCSTTVTDHGGDDYYSNNANGSLTINPATTGSKIRLSFSFFSVESCCDGLTIYDGPTTSSPVIGYYTYNPGIITAQGSSGALTLLFTSDGSITNPGFQASVSCVATTALPVDLDVQTPTQSSSSVTAGGTLGLGATIRNRGTGDASSSQLGYYLSLNTTLDSNDLLLGSSSGGVLAAGLSASRAGVFSIPTGVVPGSYYIVYAADPFGTVVESNETNNTVAQSVTVVAALPDLVVSQPSVNPTAVQAGNTVAASCLLTNSGTAAAGQSTVAFYLSADAVLSSADVLLATVAAATMPAGAGNTRATSFAIPATTTPGNYYVLYVADYQGAVTESNEQNNVISRALTVTLTTGLKEQLNGFTLSVYPNPVTAGAFSVQLDGPSTGKVAELTLYNSIGQQVSRQQQTLTAGRTPTRFATDGLNSGVYTLRITGENLNVTRRVVID</sequence>
<dbReference type="SMART" id="SM00042">
    <property type="entry name" value="CUB"/>
    <property type="match status" value="2"/>
</dbReference>
<dbReference type="PANTHER" id="PTHR24251:SF37">
    <property type="entry name" value="CUB DOMAIN-CONTAINING PROTEIN"/>
    <property type="match status" value="1"/>
</dbReference>
<evidence type="ECO:0000313" key="5">
    <source>
        <dbReference type="EMBL" id="TGE19875.1"/>
    </source>
</evidence>
<dbReference type="AlphaFoldDB" id="A0A4Z0PQT6"/>
<dbReference type="PROSITE" id="PS01180">
    <property type="entry name" value="CUB"/>
    <property type="match status" value="1"/>
</dbReference>
<evidence type="ECO:0000313" key="6">
    <source>
        <dbReference type="Proteomes" id="UP000297739"/>
    </source>
</evidence>
<dbReference type="InterPro" id="IPR013783">
    <property type="entry name" value="Ig-like_fold"/>
</dbReference>
<dbReference type="NCBIfam" id="TIGR04183">
    <property type="entry name" value="Por_Secre_tail"/>
    <property type="match status" value="1"/>
</dbReference>
<keyword evidence="1" id="KW-0677">Repeat</keyword>
<dbReference type="Pfam" id="PF18962">
    <property type="entry name" value="Por_Secre_tail"/>
    <property type="match status" value="1"/>
</dbReference>
<name>A0A4Z0PQT6_9BACT</name>
<dbReference type="Proteomes" id="UP000297739">
    <property type="component" value="Unassembled WGS sequence"/>
</dbReference>
<gene>
    <name evidence="5" type="ORF">E5J99_01900</name>
</gene>
<dbReference type="CDD" id="cd00041">
    <property type="entry name" value="CUB"/>
    <property type="match status" value="2"/>
</dbReference>
<dbReference type="InterPro" id="IPR011635">
    <property type="entry name" value="CARDB"/>
</dbReference>